<reference evidence="6" key="1">
    <citation type="submission" date="2023-07" db="EMBL/GenBank/DDBJ databases">
        <authorList>
            <person name="Deng Y."/>
            <person name="Zhang Y.-Q."/>
        </authorList>
    </citation>
    <scope>NUCLEOTIDE SEQUENCE [LARGE SCALE GENOMIC DNA]</scope>
    <source>
        <strain evidence="6">CPCC 205710</strain>
    </source>
</reference>
<dbReference type="SUPFAM" id="SSF53474">
    <property type="entry name" value="alpha/beta-Hydrolases"/>
    <property type="match status" value="1"/>
</dbReference>
<dbReference type="Pfam" id="PF06441">
    <property type="entry name" value="EHN"/>
    <property type="match status" value="1"/>
</dbReference>
<dbReference type="EMBL" id="JAODWD010000001">
    <property type="protein sequence ID" value="MCT7657539.1"/>
    <property type="molecule type" value="Genomic_DNA"/>
</dbReference>
<dbReference type="Gene3D" id="3.40.50.1820">
    <property type="entry name" value="alpha/beta hydrolase"/>
    <property type="match status" value="1"/>
</dbReference>
<dbReference type="RefSeq" id="WP_260991579.1">
    <property type="nucleotide sequence ID" value="NZ_JAODWD010000001.1"/>
</dbReference>
<feature type="domain" description="Epoxide hydrolase N-terminal" evidence="4">
    <location>
        <begin position="4"/>
        <end position="109"/>
    </location>
</feature>
<keyword evidence="2" id="KW-0058">Aromatic hydrocarbons catabolism</keyword>
<organism evidence="5 6">
    <name type="scientific">Mycobacterium deserti</name>
    <dbReference type="NCBI Taxonomy" id="2978347"/>
    <lineage>
        <taxon>Bacteria</taxon>
        <taxon>Bacillati</taxon>
        <taxon>Actinomycetota</taxon>
        <taxon>Actinomycetes</taxon>
        <taxon>Mycobacteriales</taxon>
        <taxon>Mycobacteriaceae</taxon>
        <taxon>Mycobacterium</taxon>
    </lineage>
</organism>
<protein>
    <submittedName>
        <fullName evidence="5">Epoxide hydrolase 1</fullName>
    </submittedName>
</protein>
<proteinExistence type="inferred from homology"/>
<dbReference type="GO" id="GO:0016787">
    <property type="term" value="F:hydrolase activity"/>
    <property type="evidence" value="ECO:0007669"/>
    <property type="project" value="UniProtKB-KW"/>
</dbReference>
<dbReference type="PANTHER" id="PTHR21661">
    <property type="entry name" value="EPOXIDE HYDROLASE 1-RELATED"/>
    <property type="match status" value="1"/>
</dbReference>
<gene>
    <name evidence="5" type="ORF">N4S67_03780</name>
</gene>
<dbReference type="InterPro" id="IPR029058">
    <property type="entry name" value="AB_hydrolase_fold"/>
</dbReference>
<dbReference type="PANTHER" id="PTHR21661:SF35">
    <property type="entry name" value="EPOXIDE HYDROLASE"/>
    <property type="match status" value="1"/>
</dbReference>
<dbReference type="PIRSF" id="PIRSF001112">
    <property type="entry name" value="Epoxide_hydrolase"/>
    <property type="match status" value="1"/>
</dbReference>
<dbReference type="InterPro" id="IPR010497">
    <property type="entry name" value="Epoxide_hydro_N"/>
</dbReference>
<name>A0ABT2M5L0_9MYCO</name>
<evidence type="ECO:0000259" key="4">
    <source>
        <dbReference type="Pfam" id="PF06441"/>
    </source>
</evidence>
<evidence type="ECO:0000313" key="6">
    <source>
        <dbReference type="Proteomes" id="UP001206639"/>
    </source>
</evidence>
<evidence type="ECO:0000256" key="1">
    <source>
        <dbReference type="ARBA" id="ARBA00010088"/>
    </source>
</evidence>
<comment type="caution">
    <text evidence="5">The sequence shown here is derived from an EMBL/GenBank/DDBJ whole genome shotgun (WGS) entry which is preliminary data.</text>
</comment>
<sequence>MATITPFRIDVADADLADLKDRLARTRWPEAECVDDWSQGVPLSYTRELANYWAKDYDWRTREAALNRFDHYTTEIDGLPIHFIHQRCERDDAFGIVITHGWPGSVVEFHKVIEPLTAHGFDVVCPSLPGYGFSGKPTTTGWGVERIAAAWDTLMGRLGYQRYGAAGGDWGAAVTTQMGRNGGGCAAIHLNMPLGRPPKDLRDPTEEELQAIEAGVYYNRWDSGYSKQQASRPQTLGYGLVDSPAGQLAWIVEKFWSWTDCDGHPENALSRDELLDNVMLYWLTASGASSARLYWESFGTFGRGGDRVEIPTGVAAFPKEILRAPRSWCEPGYNITHWTQMPRGGHFAAFEQPELYVDDVSTFFATVR</sequence>
<keyword evidence="6" id="KW-1185">Reference proteome</keyword>
<comment type="similarity">
    <text evidence="1">Belongs to the peptidase S33 family.</text>
</comment>
<accession>A0ABT2M5L0</accession>
<keyword evidence="3 5" id="KW-0378">Hydrolase</keyword>
<dbReference type="InterPro" id="IPR016292">
    <property type="entry name" value="Epoxide_hydrolase"/>
</dbReference>
<dbReference type="Proteomes" id="UP001206639">
    <property type="component" value="Unassembled WGS sequence"/>
</dbReference>
<dbReference type="InterPro" id="IPR000639">
    <property type="entry name" value="Epox_hydrolase-like"/>
</dbReference>
<evidence type="ECO:0000256" key="3">
    <source>
        <dbReference type="ARBA" id="ARBA00022801"/>
    </source>
</evidence>
<evidence type="ECO:0000313" key="5">
    <source>
        <dbReference type="EMBL" id="MCT7657539.1"/>
    </source>
</evidence>
<evidence type="ECO:0000256" key="2">
    <source>
        <dbReference type="ARBA" id="ARBA00022797"/>
    </source>
</evidence>
<dbReference type="PRINTS" id="PR00412">
    <property type="entry name" value="EPOXHYDRLASE"/>
</dbReference>